<feature type="domain" description="2Fe-2S ferredoxin-type" evidence="9">
    <location>
        <begin position="4"/>
        <end position="94"/>
    </location>
</feature>
<evidence type="ECO:0000256" key="7">
    <source>
        <dbReference type="ARBA" id="ARBA00023014"/>
    </source>
</evidence>
<evidence type="ECO:0000256" key="6">
    <source>
        <dbReference type="ARBA" id="ARBA00023004"/>
    </source>
</evidence>
<comment type="cofactor">
    <cofactor evidence="8">
        <name>[2Fe-2S] cluster</name>
        <dbReference type="ChEBI" id="CHEBI:190135"/>
    </cofactor>
</comment>
<evidence type="ECO:0000256" key="8">
    <source>
        <dbReference type="ARBA" id="ARBA00034078"/>
    </source>
</evidence>
<gene>
    <name evidence="10" type="ORF">BWQ96_01529</name>
</gene>
<keyword evidence="2" id="KW-0813">Transport</keyword>
<evidence type="ECO:0000256" key="1">
    <source>
        <dbReference type="ARBA" id="ARBA00007874"/>
    </source>
</evidence>
<keyword evidence="4" id="KW-0479">Metal-binding</keyword>
<keyword evidence="6" id="KW-0408">Iron</keyword>
<keyword evidence="5" id="KW-0249">Electron transport</keyword>
<dbReference type="STRING" id="448386.A0A2V3J3W3"/>
<dbReference type="Pfam" id="PF00111">
    <property type="entry name" value="Fer2"/>
    <property type="match status" value="1"/>
</dbReference>
<dbReference type="SUPFAM" id="SSF54292">
    <property type="entry name" value="2Fe-2S ferredoxin-like"/>
    <property type="match status" value="1"/>
</dbReference>
<dbReference type="PANTHER" id="PTHR43112:SF3">
    <property type="entry name" value="FERREDOXIN-2, CHLOROPLASTIC"/>
    <property type="match status" value="1"/>
</dbReference>
<dbReference type="PANTHER" id="PTHR43112">
    <property type="entry name" value="FERREDOXIN"/>
    <property type="match status" value="1"/>
</dbReference>
<dbReference type="InterPro" id="IPR012675">
    <property type="entry name" value="Beta-grasp_dom_sf"/>
</dbReference>
<dbReference type="Gene3D" id="3.10.20.30">
    <property type="match status" value="1"/>
</dbReference>
<dbReference type="InterPro" id="IPR001041">
    <property type="entry name" value="2Fe-2S_ferredoxin-type"/>
</dbReference>
<evidence type="ECO:0000256" key="3">
    <source>
        <dbReference type="ARBA" id="ARBA00022714"/>
    </source>
</evidence>
<comment type="caution">
    <text evidence="10">The sequence shown here is derived from an EMBL/GenBank/DDBJ whole genome shotgun (WGS) entry which is preliminary data.</text>
</comment>
<keyword evidence="11" id="KW-1185">Reference proteome</keyword>
<dbReference type="CDD" id="cd00207">
    <property type="entry name" value="fer2"/>
    <property type="match status" value="1"/>
</dbReference>
<evidence type="ECO:0000313" key="10">
    <source>
        <dbReference type="EMBL" id="PXF48677.1"/>
    </source>
</evidence>
<evidence type="ECO:0000259" key="9">
    <source>
        <dbReference type="PROSITE" id="PS51085"/>
    </source>
</evidence>
<dbReference type="GO" id="GO:0051537">
    <property type="term" value="F:2 iron, 2 sulfur cluster binding"/>
    <property type="evidence" value="ECO:0007669"/>
    <property type="project" value="UniProtKB-KW"/>
</dbReference>
<name>A0A2V3J3W3_9FLOR</name>
<dbReference type="PROSITE" id="PS51085">
    <property type="entry name" value="2FE2S_FER_2"/>
    <property type="match status" value="1"/>
</dbReference>
<evidence type="ECO:0000256" key="4">
    <source>
        <dbReference type="ARBA" id="ARBA00022723"/>
    </source>
</evidence>
<organism evidence="10 11">
    <name type="scientific">Gracilariopsis chorda</name>
    <dbReference type="NCBI Taxonomy" id="448386"/>
    <lineage>
        <taxon>Eukaryota</taxon>
        <taxon>Rhodophyta</taxon>
        <taxon>Florideophyceae</taxon>
        <taxon>Rhodymeniophycidae</taxon>
        <taxon>Gracilariales</taxon>
        <taxon>Gracilariaceae</taxon>
        <taxon>Gracilariopsis</taxon>
    </lineage>
</organism>
<comment type="similarity">
    <text evidence="1">Belongs to the 2Fe2S plant-type ferredoxin family.</text>
</comment>
<dbReference type="OrthoDB" id="1885901at2759"/>
<keyword evidence="3" id="KW-0001">2Fe-2S</keyword>
<evidence type="ECO:0000313" key="11">
    <source>
        <dbReference type="Proteomes" id="UP000247409"/>
    </source>
</evidence>
<protein>
    <submittedName>
        <fullName evidence="10">Ferredoxin-2</fullName>
    </submittedName>
</protein>
<accession>A0A2V3J3W3</accession>
<evidence type="ECO:0000256" key="5">
    <source>
        <dbReference type="ARBA" id="ARBA00022982"/>
    </source>
</evidence>
<dbReference type="AlphaFoldDB" id="A0A2V3J3W3"/>
<keyword evidence="7" id="KW-0411">Iron-sulfur</keyword>
<evidence type="ECO:0000256" key="2">
    <source>
        <dbReference type="ARBA" id="ARBA00022448"/>
    </source>
</evidence>
<dbReference type="InterPro" id="IPR036010">
    <property type="entry name" value="2Fe-2S_ferredoxin-like_sf"/>
</dbReference>
<dbReference type="GO" id="GO:0046872">
    <property type="term" value="F:metal ion binding"/>
    <property type="evidence" value="ECO:0007669"/>
    <property type="project" value="UniProtKB-KW"/>
</dbReference>
<dbReference type="EMBL" id="NBIV01000012">
    <property type="protein sequence ID" value="PXF48677.1"/>
    <property type="molecule type" value="Genomic_DNA"/>
</dbReference>
<sequence length="110" mass="12219">MRVYDVEVLLDGETHIIPIDEELTLLEGIEEYGKEVLYSCRAGVCITCAAKLLSGEVDPGFASITDELKDEGYVLACSAYPRSEGIKLEMNHFDDAYNKQYGRYEAGTAK</sequence>
<reference evidence="10 11" key="1">
    <citation type="journal article" date="2018" name="Mol. Biol. Evol.">
        <title>Analysis of the draft genome of the red seaweed Gracilariopsis chorda provides insights into genome size evolution in Rhodophyta.</title>
        <authorList>
            <person name="Lee J."/>
            <person name="Yang E.C."/>
            <person name="Graf L."/>
            <person name="Yang J.H."/>
            <person name="Qiu H."/>
            <person name="Zel Zion U."/>
            <person name="Chan C.X."/>
            <person name="Stephens T.G."/>
            <person name="Weber A.P.M."/>
            <person name="Boo G.H."/>
            <person name="Boo S.M."/>
            <person name="Kim K.M."/>
            <person name="Shin Y."/>
            <person name="Jung M."/>
            <person name="Lee S.J."/>
            <person name="Yim H.S."/>
            <person name="Lee J.H."/>
            <person name="Bhattacharya D."/>
            <person name="Yoon H.S."/>
        </authorList>
    </citation>
    <scope>NUCLEOTIDE SEQUENCE [LARGE SCALE GENOMIC DNA]</scope>
    <source>
        <strain evidence="10 11">SKKU-2015</strain>
        <tissue evidence="10">Whole body</tissue>
    </source>
</reference>
<dbReference type="Proteomes" id="UP000247409">
    <property type="component" value="Unassembled WGS sequence"/>
</dbReference>
<proteinExistence type="inferred from homology"/>